<dbReference type="GO" id="GO:0044550">
    <property type="term" value="P:secondary metabolite biosynthetic process"/>
    <property type="evidence" value="ECO:0007669"/>
    <property type="project" value="TreeGrafter"/>
</dbReference>
<reference evidence="3 4" key="1">
    <citation type="journal article" date="2016" name="PLoS Pathog.">
        <title>Biosynthesis of antibiotic leucinostatins in bio-control fungus Purpureocillium lilacinum and their inhibition on phytophthora revealed by genome mining.</title>
        <authorList>
            <person name="Wang G."/>
            <person name="Liu Z."/>
            <person name="Lin R."/>
            <person name="Li E."/>
            <person name="Mao Z."/>
            <person name="Ling J."/>
            <person name="Yang Y."/>
            <person name="Yin W.B."/>
            <person name="Xie B."/>
        </authorList>
    </citation>
    <scope>NUCLEOTIDE SEQUENCE [LARGE SCALE GENOMIC DNA]</scope>
    <source>
        <strain evidence="3">170</strain>
    </source>
</reference>
<protein>
    <submittedName>
        <fullName evidence="3">Anthranilate n-hydroxycinnamoyl/benzoyltransferase</fullName>
    </submittedName>
</protein>
<gene>
    <name evidence="3" type="ORF">VFPPC_08582</name>
</gene>
<dbReference type="EMBL" id="LSBJ02000004">
    <property type="protein sequence ID" value="OAQ67134.1"/>
    <property type="molecule type" value="Genomic_DNA"/>
</dbReference>
<dbReference type="GeneID" id="28851257"/>
<evidence type="ECO:0000313" key="4">
    <source>
        <dbReference type="Proteomes" id="UP000078397"/>
    </source>
</evidence>
<dbReference type="InterPro" id="IPR054710">
    <property type="entry name" value="Tri101-like_N"/>
</dbReference>
<dbReference type="OrthoDB" id="3548654at2759"/>
<dbReference type="PANTHER" id="PTHR31642:SF310">
    <property type="entry name" value="FATTY ALCOHOL:CAFFEOYL-COA ACYLTRANSFERASE"/>
    <property type="match status" value="1"/>
</dbReference>
<dbReference type="Proteomes" id="UP000078397">
    <property type="component" value="Unassembled WGS sequence"/>
</dbReference>
<dbReference type="Pfam" id="PF22664">
    <property type="entry name" value="TRI-like_N"/>
    <property type="match status" value="1"/>
</dbReference>
<organism evidence="3 4">
    <name type="scientific">Pochonia chlamydosporia 170</name>
    <dbReference type="NCBI Taxonomy" id="1380566"/>
    <lineage>
        <taxon>Eukaryota</taxon>
        <taxon>Fungi</taxon>
        <taxon>Dikarya</taxon>
        <taxon>Ascomycota</taxon>
        <taxon>Pezizomycotina</taxon>
        <taxon>Sordariomycetes</taxon>
        <taxon>Hypocreomycetidae</taxon>
        <taxon>Hypocreales</taxon>
        <taxon>Clavicipitaceae</taxon>
        <taxon>Pochonia</taxon>
    </lineage>
</organism>
<dbReference type="InterPro" id="IPR023213">
    <property type="entry name" value="CAT-like_dom_sf"/>
</dbReference>
<dbReference type="STRING" id="1380566.A0A179FNI2"/>
<evidence type="ECO:0000256" key="1">
    <source>
        <dbReference type="ARBA" id="ARBA00022679"/>
    </source>
</evidence>
<evidence type="ECO:0000313" key="3">
    <source>
        <dbReference type="EMBL" id="OAQ67134.1"/>
    </source>
</evidence>
<keyword evidence="1" id="KW-0808">Transferase</keyword>
<dbReference type="AlphaFoldDB" id="A0A179FNI2"/>
<sequence>MSAEPLSTWDQIAPRDHVRQVFCFPYQGPQDGDLQPLRQVLRSALDRACTDLPDFAGRVVPVDSPPGHLFISKHGNDRAKLDVIDDSETSPFSYEELKARGFPPGAFVGSCFGLEQESRQDNQVVPATKIQARVIRGGLLLCIYVHHSVTDGIGLTNFVSTFARYTLYRERDELLPKSANLARHPELPIELTSTLLERNAFDDLMKLCPEYWATPHGSHPLTLRFGPTSVPFESIPKEGRIFVFDKDTIALLKETATRYQADGSDFINPSTFACLAALTWIFVTSARVRVKHKFSLGKELQVPHTNARIMVPASWSRRAFSHLINSKTGNTVAIMKLETELSNLIKAKMFRELTPATGKAFAKLVQLIEAGLAGIDEDFVTIRTAMFLAASDPRHIGLAHNPLDPCDFIINSWRHLGADTRWGIPGVVGDVGISGVHDHGIMPDAVRRAQPAWNMGAGLIMPGSKDSKSYEVLITLDSMSMAELCSDQAWMTWIDRVV</sequence>
<dbReference type="RefSeq" id="XP_018144221.1">
    <property type="nucleotide sequence ID" value="XM_018287263.1"/>
</dbReference>
<dbReference type="PANTHER" id="PTHR31642">
    <property type="entry name" value="TRICHOTHECENE 3-O-ACETYLTRANSFERASE"/>
    <property type="match status" value="1"/>
</dbReference>
<comment type="caution">
    <text evidence="3">The sequence shown here is derived from an EMBL/GenBank/DDBJ whole genome shotgun (WGS) entry which is preliminary data.</text>
</comment>
<evidence type="ECO:0000259" key="2">
    <source>
        <dbReference type="Pfam" id="PF22664"/>
    </source>
</evidence>
<dbReference type="InterPro" id="IPR050317">
    <property type="entry name" value="Plant_Fungal_Acyltransferase"/>
</dbReference>
<dbReference type="KEGG" id="pchm:VFPPC_08582"/>
<proteinExistence type="predicted"/>
<name>A0A179FNI2_METCM</name>
<accession>A0A179FNI2</accession>
<dbReference type="Gene3D" id="3.30.559.10">
    <property type="entry name" value="Chloramphenicol acetyltransferase-like domain"/>
    <property type="match status" value="2"/>
</dbReference>
<keyword evidence="4" id="KW-1185">Reference proteome</keyword>
<dbReference type="GO" id="GO:0016747">
    <property type="term" value="F:acyltransferase activity, transferring groups other than amino-acyl groups"/>
    <property type="evidence" value="ECO:0007669"/>
    <property type="project" value="TreeGrafter"/>
</dbReference>
<feature type="domain" description="Trichothecene 3-O-acetyltransferase-like N-terminal" evidence="2">
    <location>
        <begin position="22"/>
        <end position="163"/>
    </location>
</feature>